<comment type="caution">
    <text evidence="1">The sequence shown here is derived from an EMBL/GenBank/DDBJ whole genome shotgun (WGS) entry which is preliminary data.</text>
</comment>
<dbReference type="Proteomes" id="UP001226720">
    <property type="component" value="Unassembled WGS sequence"/>
</dbReference>
<keyword evidence="2" id="KW-1185">Reference proteome</keyword>
<evidence type="ECO:0000313" key="1">
    <source>
        <dbReference type="EMBL" id="MDQ0481141.1"/>
    </source>
</evidence>
<dbReference type="Gene3D" id="3.40.50.300">
    <property type="entry name" value="P-loop containing nucleotide triphosphate hydrolases"/>
    <property type="match status" value="1"/>
</dbReference>
<evidence type="ECO:0000313" key="2">
    <source>
        <dbReference type="Proteomes" id="UP001226720"/>
    </source>
</evidence>
<dbReference type="SUPFAM" id="SSF52540">
    <property type="entry name" value="P-loop containing nucleoside triphosphate hydrolases"/>
    <property type="match status" value="1"/>
</dbReference>
<gene>
    <name evidence="1" type="ORF">QO000_000094</name>
</gene>
<dbReference type="RefSeq" id="WP_301551870.1">
    <property type="nucleotide sequence ID" value="NZ_JAQRMZ010000005.1"/>
</dbReference>
<dbReference type="GeneID" id="301327427"/>
<dbReference type="InterPro" id="IPR027417">
    <property type="entry name" value="P-loop_NTPase"/>
</dbReference>
<dbReference type="EMBL" id="JAUSWM010000001">
    <property type="protein sequence ID" value="MDQ0481141.1"/>
    <property type="molecule type" value="Genomic_DNA"/>
</dbReference>
<protein>
    <submittedName>
        <fullName evidence="1">ABC-type transport system involved in cytochrome bd biosynthesis fused ATPase/permease subunit</fullName>
    </submittedName>
</protein>
<sequence length="60" mass="7154">MPKFATIFQVFGRKTVVWVTHYLVGMKRMDHIVFMDDGEIIIDGNHDELLMSSCYRRLYE</sequence>
<organism evidence="1 2">
    <name type="scientific">Guptibacillus hwajinpoensis</name>
    <dbReference type="NCBI Taxonomy" id="208199"/>
    <lineage>
        <taxon>Bacteria</taxon>
        <taxon>Bacillati</taxon>
        <taxon>Bacillota</taxon>
        <taxon>Bacilli</taxon>
        <taxon>Bacillales</taxon>
        <taxon>Guptibacillaceae</taxon>
        <taxon>Guptibacillus</taxon>
    </lineage>
</organism>
<accession>A0ABU0JVL6</accession>
<reference evidence="1" key="1">
    <citation type="submission" date="2023-07" db="EMBL/GenBank/DDBJ databases">
        <title>Genomic Encyclopedia of Type Strains, Phase IV (KMG-IV): sequencing the most valuable type-strain genomes for metagenomic binning, comparative biology and taxonomic classification.</title>
        <authorList>
            <person name="Goeker M."/>
        </authorList>
    </citation>
    <scope>NUCLEOTIDE SEQUENCE [LARGE SCALE GENOMIC DNA]</scope>
    <source>
        <strain evidence="1">JSM 076093</strain>
    </source>
</reference>
<name>A0ABU0JVL6_9BACL</name>
<proteinExistence type="predicted"/>